<dbReference type="PROSITE" id="PS00107">
    <property type="entry name" value="PROTEIN_KINASE_ATP"/>
    <property type="match status" value="1"/>
</dbReference>
<evidence type="ECO:0000256" key="2">
    <source>
        <dbReference type="ARBA" id="ARBA00022741"/>
    </source>
</evidence>
<evidence type="ECO:0000259" key="6">
    <source>
        <dbReference type="PROSITE" id="PS50011"/>
    </source>
</evidence>
<reference evidence="7" key="2">
    <citation type="submission" date="2018-05" db="EMBL/GenBank/DDBJ databases">
        <title>OmerRS3 (Oryza meridionalis Reference Sequence Version 3).</title>
        <authorList>
            <person name="Zhang J."/>
            <person name="Kudrna D."/>
            <person name="Lee S."/>
            <person name="Talag J."/>
            <person name="Welchert J."/>
            <person name="Wing R.A."/>
        </authorList>
    </citation>
    <scope>NUCLEOTIDE SEQUENCE [LARGE SCALE GENOMIC DNA]</scope>
    <source>
        <strain evidence="7">cv. OR44</strain>
    </source>
</reference>
<dbReference type="PROSITE" id="PS00108">
    <property type="entry name" value="PROTEIN_KINASE_ST"/>
    <property type="match status" value="1"/>
</dbReference>
<dbReference type="PANTHER" id="PTHR45707">
    <property type="entry name" value="C2 CALCIUM/LIPID-BINDING PLANT PHOSPHORIBOSYLTRANSFERASE FAMILY PROTEIN"/>
    <property type="match status" value="1"/>
</dbReference>
<dbReference type="EnsemblPlants" id="OMERI10G06930.5">
    <property type="protein sequence ID" value="OMERI10G06930.5"/>
    <property type="gene ID" value="OMERI10G06930"/>
</dbReference>
<feature type="binding site" evidence="5">
    <location>
        <position position="76"/>
    </location>
    <ligand>
        <name>ATP</name>
        <dbReference type="ChEBI" id="CHEBI:30616"/>
    </ligand>
</feature>
<protein>
    <recommendedName>
        <fullName evidence="6">Protein kinase domain-containing protein</fullName>
    </recommendedName>
</protein>
<keyword evidence="3" id="KW-0418">Kinase</keyword>
<dbReference type="InterPro" id="IPR000719">
    <property type="entry name" value="Prot_kinase_dom"/>
</dbReference>
<keyword evidence="8" id="KW-1185">Reference proteome</keyword>
<dbReference type="InterPro" id="IPR008271">
    <property type="entry name" value="Ser/Thr_kinase_AS"/>
</dbReference>
<dbReference type="GO" id="GO:0045927">
    <property type="term" value="P:positive regulation of growth"/>
    <property type="evidence" value="ECO:0007669"/>
    <property type="project" value="InterPro"/>
</dbReference>
<dbReference type="Gene3D" id="1.10.510.10">
    <property type="entry name" value="Transferase(Phosphotransferase) domain 1"/>
    <property type="match status" value="1"/>
</dbReference>
<evidence type="ECO:0000256" key="4">
    <source>
        <dbReference type="ARBA" id="ARBA00022840"/>
    </source>
</evidence>
<evidence type="ECO:0000313" key="7">
    <source>
        <dbReference type="EnsemblPlants" id="OMERI10G06930.5"/>
    </source>
</evidence>
<dbReference type="GO" id="GO:0005524">
    <property type="term" value="F:ATP binding"/>
    <property type="evidence" value="ECO:0007669"/>
    <property type="project" value="UniProtKB-UniRule"/>
</dbReference>
<evidence type="ECO:0000256" key="3">
    <source>
        <dbReference type="ARBA" id="ARBA00022777"/>
    </source>
</evidence>
<dbReference type="GO" id="GO:0004672">
    <property type="term" value="F:protein kinase activity"/>
    <property type="evidence" value="ECO:0007669"/>
    <property type="project" value="InterPro"/>
</dbReference>
<reference evidence="7" key="1">
    <citation type="submission" date="2015-04" db="UniProtKB">
        <authorList>
            <consortium name="EnsemblPlants"/>
        </authorList>
    </citation>
    <scope>IDENTIFICATION</scope>
</reference>
<evidence type="ECO:0000256" key="1">
    <source>
        <dbReference type="ARBA" id="ARBA00022679"/>
    </source>
</evidence>
<keyword evidence="1" id="KW-0808">Transferase</keyword>
<keyword evidence="2 5" id="KW-0547">Nucleotide-binding</keyword>
<dbReference type="Proteomes" id="UP000008021">
    <property type="component" value="Chromosome 10"/>
</dbReference>
<dbReference type="Pfam" id="PF00069">
    <property type="entry name" value="Pkinase"/>
    <property type="match status" value="1"/>
</dbReference>
<dbReference type="InterPro" id="IPR021864">
    <property type="entry name" value="DUF3475"/>
</dbReference>
<name>A0A0E0EXP2_9ORYZ</name>
<dbReference type="AlphaFoldDB" id="A0A0E0EXP2"/>
<feature type="domain" description="Protein kinase" evidence="6">
    <location>
        <begin position="47"/>
        <end position="315"/>
    </location>
</feature>
<dbReference type="InterPro" id="IPR017441">
    <property type="entry name" value="Protein_kinase_ATP_BS"/>
</dbReference>
<organism evidence="7">
    <name type="scientific">Oryza meridionalis</name>
    <dbReference type="NCBI Taxonomy" id="40149"/>
    <lineage>
        <taxon>Eukaryota</taxon>
        <taxon>Viridiplantae</taxon>
        <taxon>Streptophyta</taxon>
        <taxon>Embryophyta</taxon>
        <taxon>Tracheophyta</taxon>
        <taxon>Spermatophyta</taxon>
        <taxon>Magnoliopsida</taxon>
        <taxon>Liliopsida</taxon>
        <taxon>Poales</taxon>
        <taxon>Poaceae</taxon>
        <taxon>BOP clade</taxon>
        <taxon>Oryzoideae</taxon>
        <taxon>Oryzeae</taxon>
        <taxon>Oryzinae</taxon>
        <taxon>Oryza</taxon>
    </lineage>
</organism>
<proteinExistence type="predicted"/>
<dbReference type="FunFam" id="3.30.200.20:FF:000465">
    <property type="entry name" value="Cysteine-rich receptor-like protein kinase 6"/>
    <property type="match status" value="1"/>
</dbReference>
<dbReference type="PROSITE" id="PS50011">
    <property type="entry name" value="PROTEIN_KINASE_DOM"/>
    <property type="match status" value="1"/>
</dbReference>
<evidence type="ECO:0000256" key="5">
    <source>
        <dbReference type="PROSITE-ProRule" id="PRU10141"/>
    </source>
</evidence>
<evidence type="ECO:0000313" key="8">
    <source>
        <dbReference type="Proteomes" id="UP000008021"/>
    </source>
</evidence>
<dbReference type="SUPFAM" id="SSF56112">
    <property type="entry name" value="Protein kinase-like (PK-like)"/>
    <property type="match status" value="1"/>
</dbReference>
<accession>A0A0E0EXP2</accession>
<dbReference type="Gene3D" id="3.30.200.20">
    <property type="entry name" value="Phosphorylase Kinase, domain 1"/>
    <property type="match status" value="1"/>
</dbReference>
<dbReference type="InterPro" id="IPR011009">
    <property type="entry name" value="Kinase-like_dom_sf"/>
</dbReference>
<dbReference type="Pfam" id="PF11961">
    <property type="entry name" value="DUF3475"/>
    <property type="match status" value="1"/>
</dbReference>
<sequence length="774" mass="86719">MEGSTSKHDSLVQKHVDFGILENNIQDPTATPMYLPMEFLKTITCDFSKEQELGRGGYGVVYKGILSNGKMIAVKKLLEIHILEDDKFQKEVTFLMDLKHPNIVRFIGYCAESRWEALQLDGKKYVMVEMPRRLLCFEYLHNKSLDKYISAESYGLGWHMRYKIIRGISYGLQYIHEECHIIHLDLKPENILMDDDMGPKIADFGMSRLFGHEQSRIITGSREGTLGYMAPEYLAKGLISTKSDIFSLGVIIMEVITGHRNYPRICTRESFQHFIENALQMFTMKSAYLLDDLTIARTGPSTSNTAKQVIAATYVDSILGARSSTSNTESTVAMSCVPARRSMIEIMAFGVAKILVRGSNMMKSDGAASGERKIGILAFEVANTIVSGSNLMKSLSEESMSHLNEVVLQSEGVHTLISEQYYQLLIIHQADIRLELLYKSREYIILKSELACSKEEAVSAMQYLLKRAQYTMELYKEMCLLDKFEQGKTTVIVQKLVDTVLLIYLEINNAFLHTDEDHYVEAVGNLGETLGSTGLALQYSKVILQIKTLTSEEEVRAEMNRMLQWLVPIAESTRLYYNDGASEQAMNRMEDADDVQDFRCNIIRSRWNNSADSRVSKIGTLFYANKERADSHILCLVKALHQLVLCGYLPRKPRMPPKTHTCPLPVFFRLSSSPSPAAPPLPSALPSRRHCLSPPSLWRCHQEGDELELPSTSLALIDAGTADGGAGGGDRCDDNRKSTAEVGIDVAADRCSGAQGAQVAGPEVADRWRTELPK</sequence>
<dbReference type="FunFam" id="1.10.510.10:FF:000870">
    <property type="entry name" value="OSJNBa0016N04.16-like protein"/>
    <property type="match status" value="1"/>
</dbReference>
<dbReference type="SMART" id="SM00220">
    <property type="entry name" value="S_TKc"/>
    <property type="match status" value="1"/>
</dbReference>
<dbReference type="Gramene" id="OMERI10G06930.5">
    <property type="protein sequence ID" value="OMERI10G06930.5"/>
    <property type="gene ID" value="OMERI10G06930"/>
</dbReference>
<dbReference type="PANTHER" id="PTHR45707:SF81">
    <property type="entry name" value="PROTEIN KINASE DOMAIN-CONTAINING PROTEIN"/>
    <property type="match status" value="1"/>
</dbReference>
<keyword evidence="4 5" id="KW-0067">ATP-binding</keyword>